<accession>A0A6P1Y5E4</accession>
<dbReference type="AlphaFoldDB" id="A0A6P1Y5E4"/>
<reference evidence="3 4" key="1">
    <citation type="submission" date="2020-01" db="EMBL/GenBank/DDBJ databases">
        <title>Complete genome sequence of a human oral phylogroup 1 Treponema sp. strain ATCC 700766, originally isolated from periodontitis dental plaque.</title>
        <authorList>
            <person name="Chan Y."/>
            <person name="Huo Y.-B."/>
            <person name="Yu X.-L."/>
            <person name="Zeng H."/>
            <person name="Leung W.-K."/>
            <person name="Watt R.M."/>
        </authorList>
    </citation>
    <scope>NUCLEOTIDE SEQUENCE [LARGE SCALE GENOMIC DNA]</scope>
    <source>
        <strain evidence="3 4">OMZ 804</strain>
    </source>
</reference>
<dbReference type="Proteomes" id="UP000464374">
    <property type="component" value="Chromosome"/>
</dbReference>
<feature type="domain" description="DUF6291" evidence="2">
    <location>
        <begin position="4"/>
        <end position="78"/>
    </location>
</feature>
<gene>
    <name evidence="3" type="ORF">GWP43_12845</name>
</gene>
<protein>
    <recommendedName>
        <fullName evidence="2">DUF6291 domain-containing protein</fullName>
    </recommendedName>
</protein>
<sequence>MAMSFIFYETFAKQLKLLDKELRYRFYEAIIEYGLYGTEPDFTGLEACAWLPIQESIDNAKARRIKNTEDGKRGGRPEIPQEIQQAVCEDLQAGMTQKGIAAKYDIAQSSISYIKKEVFDKEYQKPSANIENPMQISKTPFEYQKPNANIENLDVDVDVDVNGDVDEIVSPPEEPDGDVNPAPVKKTQTIPEQAERLAHLLYDLHRQVDPHFTTSQKHIEQWARDIEKLSRIDKRSYEDIEKVIRWAKTAGNFWCPNIISGSKLREKYPQVFLQMQQQYTRSPPEGKNKRFDYNEAGGQEEMPF</sequence>
<feature type="compositionally biased region" description="Basic and acidic residues" evidence="1">
    <location>
        <begin position="284"/>
        <end position="293"/>
    </location>
</feature>
<dbReference type="RefSeq" id="WP_162664473.1">
    <property type="nucleotide sequence ID" value="NZ_CP048020.1"/>
</dbReference>
<dbReference type="InterPro" id="IPR046258">
    <property type="entry name" value="DUF6291"/>
</dbReference>
<dbReference type="EMBL" id="CP048020">
    <property type="protein sequence ID" value="QHX44193.1"/>
    <property type="molecule type" value="Genomic_DNA"/>
</dbReference>
<organism evidence="3 4">
    <name type="scientific">Treponema vincentii</name>
    <dbReference type="NCBI Taxonomy" id="69710"/>
    <lineage>
        <taxon>Bacteria</taxon>
        <taxon>Pseudomonadati</taxon>
        <taxon>Spirochaetota</taxon>
        <taxon>Spirochaetia</taxon>
        <taxon>Spirochaetales</taxon>
        <taxon>Treponemataceae</taxon>
        <taxon>Treponema</taxon>
    </lineage>
</organism>
<feature type="region of interest" description="Disordered" evidence="1">
    <location>
        <begin position="278"/>
        <end position="304"/>
    </location>
</feature>
<evidence type="ECO:0000259" key="2">
    <source>
        <dbReference type="Pfam" id="PF19808"/>
    </source>
</evidence>
<name>A0A6P1Y5E4_9SPIR</name>
<dbReference type="KEGG" id="trz:GWP43_12845"/>
<evidence type="ECO:0000313" key="4">
    <source>
        <dbReference type="Proteomes" id="UP000464374"/>
    </source>
</evidence>
<dbReference type="Pfam" id="PF19808">
    <property type="entry name" value="DUF6291"/>
    <property type="match status" value="1"/>
</dbReference>
<evidence type="ECO:0000256" key="1">
    <source>
        <dbReference type="SAM" id="MobiDB-lite"/>
    </source>
</evidence>
<evidence type="ECO:0000313" key="3">
    <source>
        <dbReference type="EMBL" id="QHX44193.1"/>
    </source>
</evidence>
<proteinExistence type="predicted"/>